<dbReference type="SUPFAM" id="SSF48371">
    <property type="entry name" value="ARM repeat"/>
    <property type="match status" value="1"/>
</dbReference>
<dbReference type="Pfam" id="PF21547">
    <property type="entry name" value="TTI1"/>
    <property type="match status" value="1"/>
</dbReference>
<dbReference type="eggNOG" id="KOG4524">
    <property type="taxonomic scope" value="Eukaryota"/>
</dbReference>
<dbReference type="InterPro" id="IPR049362">
    <property type="entry name" value="TTI1_rpt"/>
</dbReference>
<dbReference type="InterPro" id="IPR057567">
    <property type="entry name" value="TPR_TTI1_C"/>
</dbReference>
<feature type="region of interest" description="Disordered" evidence="1">
    <location>
        <begin position="1200"/>
        <end position="1220"/>
    </location>
</feature>
<dbReference type="FunCoup" id="C1ECK6">
    <property type="interactions" value="1321"/>
</dbReference>
<sequence length="1368" mass="144222">MAGTRQRAPFVFPSHRVRFSWPEQHIVGGAARVGAMASGDAGDGVTPDVSFATFHRSATPLVSDDAAVEDTVSHLAAVAASIASMDAPMIERSLDFILFPVTAVMRRETEPNGDTATNPKAQARRIKTLEESLKCISTVMRRLEPGCGKPDFIADLFCDVVAVLARAGSDPSLDPSRSSDLEDLRLAAVTCASEVLRLVRPDTEHAVALTADRNLPAVGYAVSLLVQTAHLEAAAGARGSKVARSASLRTLRDLVMNTADPDVWSFFLPGIVSGLAKALHASSGSRSGEGSGPASAADDSSSTEAAIEALTAIVTCVLDDGVNVNIIKRRGEDGGDVRERLRRMMSGRTASDGTGGDDAEDEDDEKDDDVRGPPPTGADATEAAARLKTKRTARWLRETAPRVESVLAAALTPLCAHRKPSVRRGASAAATAVMRTCADTLRGATRTLLECALVARGDPWDSVSGPAAIALDGLRRDGYVDDDALDEVILDALRRLPGLVRAGRGGGAGWGGGDGGIACARMAIAAMATAGSQRVSDMFLTRYAVRSGACAGLAQCFAVSADLASVGRSNELRALGQLSGKENGGPNEEDGESSSAMIEGDDAGAPARTTMNVPVLPRHPPRMLHLSDPDRYSAVAAVARAMGRHCAAAHNGALAALVDAHLDALRDSLEDARSDGNEGNTLWQRSACAHVVVLNETIRGAGEVEPKRKAETVAASRGVLQEYLSREVWDLPTSFDDIPLDDISHSRGGLTLATLRDNALLTCLAAEGVGVVAQACGADFVRRGGFLPQALCPLLQKLGDPAATVSDTAGDVLCAIAAVGGFVHPTGTGGSDGGNNRVSREGPVSRLVAANADYVVDMLSRHLRHLDDHPGAARFFAAVLGRHTGAARRTLPLLHEPVRRALDSMGINARRKNWRHAGTFLGCLREVSDATEAEARALLEAANKAVDDIRPLHDLIEEMERVRSEHFDDEDTEEEGAAAAAARMEASMRGVIDASAHSDRAKSVDIPAIIVEWNRRVRHESSLSRLVDGVLSSAAPLLESTDPRVRLAAAEVCSASLGAIAACDACSAPETAVYDTVKRLHPHDVPQTHGDNERPVRLLPRVHQLWPHLMMSLGHRLGPDILPEPFKASLELLRRCAEVSGGDFIARRMSTDAWPQLARVLKVGVKHANSESLVKRMETLYLGADGDTFFDDVRPDVDDDGLGGGKRGRETAGSAPQKTETVRRAIMKTLADIGAREQSRMALRDVAAAAVSVVAPFAVTSGSDGKSSPATAAPSPELISLARDAVKSLATVAPDAVWTALAVNATGHSGAPTPAAPRWTGRLGAGLPTLPSFRDIMPMHRAGCAITREEAEACLDLLVECGMAIRTW</sequence>
<dbReference type="KEGG" id="mis:MICPUN_107435"/>
<evidence type="ECO:0000259" key="3">
    <source>
        <dbReference type="Pfam" id="PF24181"/>
    </source>
</evidence>
<feature type="compositionally biased region" description="Acidic residues" evidence="1">
    <location>
        <begin position="355"/>
        <end position="367"/>
    </location>
</feature>
<dbReference type="Pfam" id="PF24181">
    <property type="entry name" value="TPR_TTI1_C"/>
    <property type="match status" value="1"/>
</dbReference>
<feature type="domain" description="TTI1 C-terminal TPR" evidence="3">
    <location>
        <begin position="1025"/>
        <end position="1166"/>
    </location>
</feature>
<gene>
    <name evidence="4" type="primary">CUP499</name>
    <name evidence="4" type="ORF">MICPUN_107435</name>
</gene>
<dbReference type="InParanoid" id="C1ECK6"/>
<feature type="region of interest" description="Disordered" evidence="1">
    <location>
        <begin position="577"/>
        <end position="599"/>
    </location>
</feature>
<dbReference type="PANTHER" id="PTHR18460">
    <property type="entry name" value="TEL2 INTERACTING PROTEIN 1 TTI1 FAMILY MEMBER"/>
    <property type="match status" value="1"/>
</dbReference>
<dbReference type="GeneID" id="8246206"/>
<evidence type="ECO:0000313" key="5">
    <source>
        <dbReference type="Proteomes" id="UP000002009"/>
    </source>
</evidence>
<proteinExistence type="predicted"/>
<accession>C1ECK6</accession>
<keyword evidence="5" id="KW-1185">Reference proteome</keyword>
<dbReference type="GO" id="GO:0005737">
    <property type="term" value="C:cytoplasm"/>
    <property type="evidence" value="ECO:0007669"/>
    <property type="project" value="TreeGrafter"/>
</dbReference>
<feature type="domain" description="TTI1 N-terminal TPR" evidence="2">
    <location>
        <begin position="69"/>
        <end position="458"/>
    </location>
</feature>
<dbReference type="EMBL" id="CP001329">
    <property type="protein sequence ID" value="ACO65599.1"/>
    <property type="molecule type" value="Genomic_DNA"/>
</dbReference>
<dbReference type="RefSeq" id="XP_002504341.1">
    <property type="nucleotide sequence ID" value="XM_002504295.1"/>
</dbReference>
<dbReference type="PANTHER" id="PTHR18460:SF3">
    <property type="entry name" value="TELO2-INTERACTING PROTEIN 1 HOMOLOG"/>
    <property type="match status" value="1"/>
</dbReference>
<dbReference type="STRING" id="296587.C1ECK6"/>
<dbReference type="InterPro" id="IPR057566">
    <property type="entry name" value="TPR_TTI1_N"/>
</dbReference>
<evidence type="ECO:0000313" key="4">
    <source>
        <dbReference type="EMBL" id="ACO65599.1"/>
    </source>
</evidence>
<evidence type="ECO:0000256" key="1">
    <source>
        <dbReference type="SAM" id="MobiDB-lite"/>
    </source>
</evidence>
<dbReference type="InterPro" id="IPR016024">
    <property type="entry name" value="ARM-type_fold"/>
</dbReference>
<feature type="region of interest" description="Disordered" evidence="1">
    <location>
        <begin position="343"/>
        <end position="382"/>
    </location>
</feature>
<evidence type="ECO:0000259" key="2">
    <source>
        <dbReference type="Pfam" id="PF24173"/>
    </source>
</evidence>
<organism evidence="4 5">
    <name type="scientific">Micromonas commoda (strain RCC299 / NOUM17 / CCMP2709)</name>
    <name type="common">Picoplanktonic green alga</name>
    <dbReference type="NCBI Taxonomy" id="296587"/>
    <lineage>
        <taxon>Eukaryota</taxon>
        <taxon>Viridiplantae</taxon>
        <taxon>Chlorophyta</taxon>
        <taxon>Mamiellophyceae</taxon>
        <taxon>Mamiellales</taxon>
        <taxon>Mamiellaceae</taxon>
        <taxon>Micromonas</taxon>
    </lineage>
</organism>
<dbReference type="OMA" id="KEYLYVQ"/>
<dbReference type="OrthoDB" id="549852at2759"/>
<name>C1ECK6_MICCC</name>
<dbReference type="Pfam" id="PF24173">
    <property type="entry name" value="TPR_TTI1_N"/>
    <property type="match status" value="1"/>
</dbReference>
<protein>
    <submittedName>
        <fullName evidence="4">Uncharacterized protein</fullName>
    </submittedName>
</protein>
<reference evidence="4 5" key="1">
    <citation type="journal article" date="2009" name="Science">
        <title>Green evolution and dynamic adaptations revealed by genomes of the marine picoeukaryotes Micromonas.</title>
        <authorList>
            <person name="Worden A.Z."/>
            <person name="Lee J.H."/>
            <person name="Mock T."/>
            <person name="Rouze P."/>
            <person name="Simmons M.P."/>
            <person name="Aerts A.L."/>
            <person name="Allen A.E."/>
            <person name="Cuvelier M.L."/>
            <person name="Derelle E."/>
            <person name="Everett M.V."/>
            <person name="Foulon E."/>
            <person name="Grimwood J."/>
            <person name="Gundlach H."/>
            <person name="Henrissat B."/>
            <person name="Napoli C."/>
            <person name="McDonald S.M."/>
            <person name="Parker M.S."/>
            <person name="Rombauts S."/>
            <person name="Salamov A."/>
            <person name="Von Dassow P."/>
            <person name="Badger J.H."/>
            <person name="Coutinho P.M."/>
            <person name="Demir E."/>
            <person name="Dubchak I."/>
            <person name="Gentemann C."/>
            <person name="Eikrem W."/>
            <person name="Gready J.E."/>
            <person name="John U."/>
            <person name="Lanier W."/>
            <person name="Lindquist E.A."/>
            <person name="Lucas S."/>
            <person name="Mayer K.F."/>
            <person name="Moreau H."/>
            <person name="Not F."/>
            <person name="Otillar R."/>
            <person name="Panaud O."/>
            <person name="Pangilinan J."/>
            <person name="Paulsen I."/>
            <person name="Piegu B."/>
            <person name="Poliakov A."/>
            <person name="Robbens S."/>
            <person name="Schmutz J."/>
            <person name="Toulza E."/>
            <person name="Wyss T."/>
            <person name="Zelensky A."/>
            <person name="Zhou K."/>
            <person name="Armbrust E.V."/>
            <person name="Bhattacharya D."/>
            <person name="Goodenough U.W."/>
            <person name="Van de Peer Y."/>
            <person name="Grigoriev I.V."/>
        </authorList>
    </citation>
    <scope>NUCLEOTIDE SEQUENCE [LARGE SCALE GENOMIC DNA]</scope>
    <source>
        <strain evidence="5">RCC299 / NOUM17</strain>
    </source>
</reference>
<dbReference type="InterPro" id="IPR052587">
    <property type="entry name" value="TELO2-interacting_protein_1"/>
</dbReference>
<dbReference type="Proteomes" id="UP000002009">
    <property type="component" value="Chromosome 9"/>
</dbReference>